<dbReference type="VEuPathDB" id="FungiDB:F503_03202"/>
<evidence type="ECO:0000313" key="2">
    <source>
        <dbReference type="EMBL" id="EPE06775.1"/>
    </source>
</evidence>
<keyword evidence="3" id="KW-1185">Reference proteome</keyword>
<dbReference type="Proteomes" id="UP000016923">
    <property type="component" value="Unassembled WGS sequence"/>
</dbReference>
<proteinExistence type="predicted"/>
<dbReference type="AlphaFoldDB" id="S3D0L9"/>
<accession>S3D0L9</accession>
<protein>
    <submittedName>
        <fullName evidence="2">Uncharacterized protein</fullName>
    </submittedName>
</protein>
<feature type="transmembrane region" description="Helical" evidence="1">
    <location>
        <begin position="6"/>
        <end position="25"/>
    </location>
</feature>
<reference evidence="2 3" key="1">
    <citation type="journal article" date="2013" name="BMC Genomics">
        <title>The genome and transcriptome of the pine saprophyte Ophiostoma piceae, and a comparison with the bark beetle-associated pine pathogen Grosmannia clavigera.</title>
        <authorList>
            <person name="Haridas S."/>
            <person name="Wang Y."/>
            <person name="Lim L."/>
            <person name="Massoumi Alamouti S."/>
            <person name="Jackman S."/>
            <person name="Docking R."/>
            <person name="Robertson G."/>
            <person name="Birol I."/>
            <person name="Bohlmann J."/>
            <person name="Breuil C."/>
        </authorList>
    </citation>
    <scope>NUCLEOTIDE SEQUENCE [LARGE SCALE GENOMIC DNA]</scope>
    <source>
        <strain evidence="2 3">UAMH 11346</strain>
    </source>
</reference>
<keyword evidence="1" id="KW-0472">Membrane</keyword>
<name>S3D0L9_OPHP1</name>
<keyword evidence="1" id="KW-0812">Transmembrane</keyword>
<sequence length="144" mass="16281">MTPIVVVLIAVLVSFVSPLTFWFAWRASRRGHAASKAEDRRTLEGGGTLVPDYIQKTDRAMASQSWIRCFRSGYNPESWTAVRAWNSSNLAKRMIDAKRKLAEEKARVSQGVGSVVMRNRLQEDLDRMKADQDTLAIELPSRKV</sequence>
<gene>
    <name evidence="2" type="ORF">F503_03202</name>
</gene>
<organism evidence="2 3">
    <name type="scientific">Ophiostoma piceae (strain UAMH 11346)</name>
    <name type="common">Sap stain fungus</name>
    <dbReference type="NCBI Taxonomy" id="1262450"/>
    <lineage>
        <taxon>Eukaryota</taxon>
        <taxon>Fungi</taxon>
        <taxon>Dikarya</taxon>
        <taxon>Ascomycota</taxon>
        <taxon>Pezizomycotina</taxon>
        <taxon>Sordariomycetes</taxon>
        <taxon>Sordariomycetidae</taxon>
        <taxon>Ophiostomatales</taxon>
        <taxon>Ophiostomataceae</taxon>
        <taxon>Ophiostoma</taxon>
    </lineage>
</organism>
<dbReference type="HOGENOM" id="CLU_1797057_0_0_1"/>
<dbReference type="EMBL" id="KE148152">
    <property type="protein sequence ID" value="EPE06775.1"/>
    <property type="molecule type" value="Genomic_DNA"/>
</dbReference>
<keyword evidence="1" id="KW-1133">Transmembrane helix</keyword>
<evidence type="ECO:0000256" key="1">
    <source>
        <dbReference type="SAM" id="Phobius"/>
    </source>
</evidence>
<evidence type="ECO:0000313" key="3">
    <source>
        <dbReference type="Proteomes" id="UP000016923"/>
    </source>
</evidence>